<keyword evidence="3" id="KW-0808">Transferase</keyword>
<protein>
    <submittedName>
        <fullName evidence="3">N-6 DNA methylase</fullName>
    </submittedName>
</protein>
<feature type="region of interest" description="Disordered" evidence="1">
    <location>
        <begin position="538"/>
        <end position="560"/>
    </location>
</feature>
<dbReference type="GO" id="GO:0008168">
    <property type="term" value="F:methyltransferase activity"/>
    <property type="evidence" value="ECO:0007669"/>
    <property type="project" value="UniProtKB-KW"/>
</dbReference>
<keyword evidence="3" id="KW-0489">Methyltransferase</keyword>
<evidence type="ECO:0000313" key="3">
    <source>
        <dbReference type="EMBL" id="MBW8483943.1"/>
    </source>
</evidence>
<sequence length="560" mass="60238">MSEASARDDEALVSGAEIARLAGVTRAAVSNWRKRYPDFPEPVGGGNRSTLFRLPEVQAWLKRQDKGVEVSAEVRVWQALRSEYGEDMLRGLADLASVLAGRAEPSILADRVDAAVRDLLAERSPADAVEGLVERFASAPARDGADQVTGNRLIKAIGSFARATEAEPATILDPACGIGSLLLSFGRKTRRRLVGQDMNRSAARLAAARAALAAFPDTAIQVGDTLRADRFPGLRADLVVCDPPVNVPAWGREDLLIDPRWEFGTPPRAESELAWLQHCFAHVAPGGRAIVVMPPSVAYRKAGRRIRSEIVRQGVLTDVVALPGGMVATHVQPVHLWLLARPGSGTTPAESVRMVDLTGADPDGPYEPTDRQVARIRLIDLLDDDIDLSPGRHVAASNVDFLADYRELRASVQAHLNRLDRLLPSLAPGPGQLDGAATSVADLAKAGLVDLTEDGAVSASDQLDTDYLRGFLQSAANVRRSTSGSGTFRLDARGSRIPNMDIDEQRRYGETFHALAEFERASGELARLGGRAAELARTGLTSGALRPSSEDTDQDTERRT</sequence>
<dbReference type="Gene3D" id="1.10.10.10">
    <property type="entry name" value="Winged helix-like DNA-binding domain superfamily/Winged helix DNA-binding domain"/>
    <property type="match status" value="1"/>
</dbReference>
<organism evidence="3 4">
    <name type="scientific">Actinomadura parmotrematis</name>
    <dbReference type="NCBI Taxonomy" id="2864039"/>
    <lineage>
        <taxon>Bacteria</taxon>
        <taxon>Bacillati</taxon>
        <taxon>Actinomycetota</taxon>
        <taxon>Actinomycetes</taxon>
        <taxon>Streptosporangiales</taxon>
        <taxon>Thermomonosporaceae</taxon>
        <taxon>Actinomadura</taxon>
    </lineage>
</organism>
<dbReference type="PRINTS" id="PR00507">
    <property type="entry name" value="N12N6MTFRASE"/>
</dbReference>
<dbReference type="InterPro" id="IPR003356">
    <property type="entry name" value="DNA_methylase_A-5"/>
</dbReference>
<dbReference type="SUPFAM" id="SSF53335">
    <property type="entry name" value="S-adenosyl-L-methionine-dependent methyltransferases"/>
    <property type="match status" value="1"/>
</dbReference>
<gene>
    <name evidence="3" type="ORF">K1Y72_16270</name>
</gene>
<dbReference type="Gene3D" id="3.40.50.150">
    <property type="entry name" value="Vaccinia Virus protein VP39"/>
    <property type="match status" value="1"/>
</dbReference>
<dbReference type="EMBL" id="JAIBOA010000009">
    <property type="protein sequence ID" value="MBW8483943.1"/>
    <property type="molecule type" value="Genomic_DNA"/>
</dbReference>
<evidence type="ECO:0000259" key="2">
    <source>
        <dbReference type="Pfam" id="PF02384"/>
    </source>
</evidence>
<feature type="domain" description="DNA methylase adenine-specific" evidence="2">
    <location>
        <begin position="127"/>
        <end position="357"/>
    </location>
</feature>
<name>A0ABS7FU60_9ACTN</name>
<dbReference type="RefSeq" id="WP_220167170.1">
    <property type="nucleotide sequence ID" value="NZ_JAIBOA010000009.1"/>
</dbReference>
<dbReference type="PANTHER" id="PTHR42998:SF1">
    <property type="entry name" value="TYPE I RESTRICTION ENZYME HINDI METHYLASE SUBUNIT"/>
    <property type="match status" value="1"/>
</dbReference>
<dbReference type="Pfam" id="PF02384">
    <property type="entry name" value="N6_Mtase"/>
    <property type="match status" value="1"/>
</dbReference>
<evidence type="ECO:0000256" key="1">
    <source>
        <dbReference type="SAM" id="MobiDB-lite"/>
    </source>
</evidence>
<dbReference type="InterPro" id="IPR036388">
    <property type="entry name" value="WH-like_DNA-bd_sf"/>
</dbReference>
<reference evidence="3 4" key="1">
    <citation type="submission" date="2021-07" db="EMBL/GenBank/DDBJ databases">
        <title>Actinomadura sp. PM05-2 isolated from lichen.</title>
        <authorList>
            <person name="Somphong A."/>
            <person name="Phongsopitanun W."/>
            <person name="Tanasupawat S."/>
            <person name="Peongsungnone V."/>
        </authorList>
    </citation>
    <scope>NUCLEOTIDE SEQUENCE [LARGE SCALE GENOMIC DNA]</scope>
    <source>
        <strain evidence="3 4">PM05-2</strain>
    </source>
</reference>
<dbReference type="GO" id="GO:0032259">
    <property type="term" value="P:methylation"/>
    <property type="evidence" value="ECO:0007669"/>
    <property type="project" value="UniProtKB-KW"/>
</dbReference>
<evidence type="ECO:0000313" key="4">
    <source>
        <dbReference type="Proteomes" id="UP000774570"/>
    </source>
</evidence>
<dbReference type="InterPro" id="IPR029063">
    <property type="entry name" value="SAM-dependent_MTases_sf"/>
</dbReference>
<dbReference type="Proteomes" id="UP000774570">
    <property type="component" value="Unassembled WGS sequence"/>
</dbReference>
<dbReference type="CDD" id="cd02440">
    <property type="entry name" value="AdoMet_MTases"/>
    <property type="match status" value="1"/>
</dbReference>
<dbReference type="InterPro" id="IPR052916">
    <property type="entry name" value="Type-I_RE_MTase_Subunit"/>
</dbReference>
<comment type="caution">
    <text evidence="3">The sequence shown here is derived from an EMBL/GenBank/DDBJ whole genome shotgun (WGS) entry which is preliminary data.</text>
</comment>
<dbReference type="PANTHER" id="PTHR42998">
    <property type="entry name" value="TYPE I RESTRICTION ENZYME HINDVIIP M PROTEIN-RELATED"/>
    <property type="match status" value="1"/>
</dbReference>
<proteinExistence type="predicted"/>
<keyword evidence="4" id="KW-1185">Reference proteome</keyword>
<accession>A0ABS7FU60</accession>